<evidence type="ECO:0000256" key="1">
    <source>
        <dbReference type="ARBA" id="ARBA00004141"/>
    </source>
</evidence>
<keyword evidence="4" id="KW-0472">Membrane</keyword>
<dbReference type="Proteomes" id="UP000008281">
    <property type="component" value="Unassembled WGS sequence"/>
</dbReference>
<keyword evidence="6" id="KW-0869">Chloride channel</keyword>
<evidence type="ECO:0000256" key="3">
    <source>
        <dbReference type="ARBA" id="ARBA00022989"/>
    </source>
</evidence>
<keyword evidence="3" id="KW-1133">Transmembrane helix</keyword>
<dbReference type="GO" id="GO:0034707">
    <property type="term" value="C:chloride channel complex"/>
    <property type="evidence" value="ECO:0007669"/>
    <property type="project" value="UniProtKB-KW"/>
</dbReference>
<dbReference type="OrthoDB" id="201595at2759"/>
<reference evidence="8" key="1">
    <citation type="submission" date="2007-07" db="EMBL/GenBank/DDBJ databases">
        <title>PCAP assembly of the Caenorhabditis remanei genome.</title>
        <authorList>
            <consortium name="The Caenorhabditis remanei Sequencing Consortium"/>
            <person name="Wilson R.K."/>
        </authorList>
    </citation>
    <scope>NUCLEOTIDE SEQUENCE [LARGE SCALE GENOMIC DNA]</scope>
    <source>
        <strain evidence="8">PB4641</strain>
    </source>
</reference>
<evidence type="ECO:0000256" key="2">
    <source>
        <dbReference type="ARBA" id="ARBA00022692"/>
    </source>
</evidence>
<dbReference type="GO" id="GO:0005254">
    <property type="term" value="F:chloride channel activity"/>
    <property type="evidence" value="ECO:0007669"/>
    <property type="project" value="UniProtKB-KW"/>
</dbReference>
<accession>E3LXU1</accession>
<feature type="region of interest" description="Disordered" evidence="7">
    <location>
        <begin position="427"/>
        <end position="452"/>
    </location>
</feature>
<evidence type="ECO:0000313" key="8">
    <source>
        <dbReference type="EMBL" id="EFO84904.1"/>
    </source>
</evidence>
<feature type="compositionally biased region" description="Polar residues" evidence="7">
    <location>
        <begin position="573"/>
        <end position="585"/>
    </location>
</feature>
<dbReference type="AlphaFoldDB" id="E3LXU1"/>
<dbReference type="Pfam" id="PF01062">
    <property type="entry name" value="Bestrophin"/>
    <property type="match status" value="1"/>
</dbReference>
<protein>
    <recommendedName>
        <fullName evidence="6">Bestrophin homolog</fullName>
    </recommendedName>
</protein>
<dbReference type="InParanoid" id="E3LXU1"/>
<dbReference type="OMA" id="ENANPMH"/>
<name>E3LXU1_CAERE</name>
<evidence type="ECO:0000313" key="9">
    <source>
        <dbReference type="Proteomes" id="UP000008281"/>
    </source>
</evidence>
<keyword evidence="6" id="KW-1003">Cell membrane</keyword>
<dbReference type="eggNOG" id="KOG3547">
    <property type="taxonomic scope" value="Eukaryota"/>
</dbReference>
<keyword evidence="6" id="KW-0406">Ion transport</keyword>
<dbReference type="InterPro" id="IPR000615">
    <property type="entry name" value="Bestrophin"/>
</dbReference>
<proteinExistence type="inferred from homology"/>
<dbReference type="STRING" id="31234.E3LXU1"/>
<feature type="compositionally biased region" description="Basic and acidic residues" evidence="7">
    <location>
        <begin position="434"/>
        <end position="452"/>
    </location>
</feature>
<dbReference type="InterPro" id="IPR021134">
    <property type="entry name" value="Bestrophin-like"/>
</dbReference>
<keyword evidence="2" id="KW-0812">Transmembrane</keyword>
<feature type="region of interest" description="Disordered" evidence="7">
    <location>
        <begin position="477"/>
        <end position="615"/>
    </location>
</feature>
<keyword evidence="6" id="KW-0813">Transport</keyword>
<comment type="similarity">
    <text evidence="5 6">Belongs to the anion channel-forming bestrophin (TC 1.A.46) family. Calcium-sensitive chloride channel subfamily.</text>
</comment>
<keyword evidence="6" id="KW-0868">Chloride</keyword>
<dbReference type="PANTHER" id="PTHR10736">
    <property type="entry name" value="BESTROPHIN"/>
    <property type="match status" value="1"/>
</dbReference>
<feature type="compositionally biased region" description="Polar residues" evidence="7">
    <location>
        <begin position="605"/>
        <end position="615"/>
    </location>
</feature>
<dbReference type="PANTHER" id="PTHR10736:SF0">
    <property type="entry name" value="BESTROPHIN HOMOLOG"/>
    <property type="match status" value="1"/>
</dbReference>
<dbReference type="HOGENOM" id="CLU_459452_0_0_1"/>
<dbReference type="GO" id="GO:0005886">
    <property type="term" value="C:plasma membrane"/>
    <property type="evidence" value="ECO:0007669"/>
    <property type="project" value="UniProtKB-SubCell"/>
</dbReference>
<comment type="function">
    <text evidence="6">Forms chloride channels.</text>
</comment>
<keyword evidence="9" id="KW-1185">Reference proteome</keyword>
<comment type="subcellular location">
    <subcellularLocation>
        <location evidence="6">Cell membrane</location>
        <topology evidence="6">Multi-pass membrane protein</topology>
    </subcellularLocation>
    <subcellularLocation>
        <location evidence="1">Membrane</location>
        <topology evidence="1">Multi-pass membrane protein</topology>
    </subcellularLocation>
</comment>
<evidence type="ECO:0000256" key="4">
    <source>
        <dbReference type="ARBA" id="ARBA00023136"/>
    </source>
</evidence>
<gene>
    <name evidence="8" type="ORF">CRE_03706</name>
</gene>
<sequence>MTCGYMREVATANTWTFFKILFRWNGSVWKTIHMELIVWLFIFVNVRTAYEFFMVGTDSAATYEHVVHRCRQISGKCRTVVTFAIGFFVTYVSTRWWNIFMTIPWPDTCALQLTAFLRCRGPKHEEEDRLFRQNIMRYLWLSYVLVFRDVSVRIKKRFPSVKTMTPTLLTEEELIKLNRSSKEMRPWVPIEWILDYLRTAKKRSLLDEFHYIELNQTVLAYRQQLHEILSHDCITVPLVYVQSVHICTICYFIITCFASQTIQSDHESWEGIIDFYIPVYAVIEFIVFVGWLKTAFVMLNPFGMDDDDFEMNALIERNMMVSLSYINDFYDKPPKLVDMKFSRFEFFEFLFLFKQEYVRENANPMHGSAVPVQMTRVNQVMIDNPQLGNLMQAVLPSRNPSLTNLHTQRPINEFPNINQSAKIGLISTDEENSDKDNKIRNPENSYKEDGAEAKARYLLKQEDLEKAVKKLLDKKLAEEEEKKEEKEEKKDKKKEKSPKSLSPEPTQKSWLVEEPTQKSGEDTPGTSLLQKKTSRIRTRASKADVRVPTPTQGQTPNASNRKLVSVMKKPASTMMSPNLTSSVPQSDKKKKTSATKNEESPSLRLDSTQSGEKSK</sequence>
<feature type="compositionally biased region" description="Polar residues" evidence="7">
    <location>
        <begin position="549"/>
        <end position="562"/>
    </location>
</feature>
<keyword evidence="6" id="KW-0407">Ion channel</keyword>
<dbReference type="EMBL" id="DS268418">
    <property type="protein sequence ID" value="EFO84904.1"/>
    <property type="molecule type" value="Genomic_DNA"/>
</dbReference>
<evidence type="ECO:0000256" key="6">
    <source>
        <dbReference type="RuleBase" id="RU363126"/>
    </source>
</evidence>
<evidence type="ECO:0000256" key="7">
    <source>
        <dbReference type="SAM" id="MobiDB-lite"/>
    </source>
</evidence>
<evidence type="ECO:0000256" key="5">
    <source>
        <dbReference type="ARBA" id="ARBA00034769"/>
    </source>
</evidence>
<organism evidence="9">
    <name type="scientific">Caenorhabditis remanei</name>
    <name type="common">Caenorhabditis vulgaris</name>
    <dbReference type="NCBI Taxonomy" id="31234"/>
    <lineage>
        <taxon>Eukaryota</taxon>
        <taxon>Metazoa</taxon>
        <taxon>Ecdysozoa</taxon>
        <taxon>Nematoda</taxon>
        <taxon>Chromadorea</taxon>
        <taxon>Rhabditida</taxon>
        <taxon>Rhabditina</taxon>
        <taxon>Rhabditomorpha</taxon>
        <taxon>Rhabditoidea</taxon>
        <taxon>Rhabditidae</taxon>
        <taxon>Peloderinae</taxon>
        <taxon>Caenorhabditis</taxon>
    </lineage>
</organism>